<feature type="compositionally biased region" description="Low complexity" evidence="1">
    <location>
        <begin position="31"/>
        <end position="42"/>
    </location>
</feature>
<evidence type="ECO:0000256" key="1">
    <source>
        <dbReference type="SAM" id="MobiDB-lite"/>
    </source>
</evidence>
<evidence type="ECO:0000313" key="4">
    <source>
        <dbReference type="Proteomes" id="UP001430306"/>
    </source>
</evidence>
<proteinExistence type="predicted"/>
<dbReference type="SUPFAM" id="SSF54001">
    <property type="entry name" value="Cysteine proteinases"/>
    <property type="match status" value="1"/>
</dbReference>
<feature type="compositionally biased region" description="Low complexity" evidence="1">
    <location>
        <begin position="76"/>
        <end position="88"/>
    </location>
</feature>
<feature type="region of interest" description="Disordered" evidence="1">
    <location>
        <begin position="26"/>
        <end position="93"/>
    </location>
</feature>
<gene>
    <name evidence="3" type="ORF">LOC71_18725</name>
</gene>
<organism evidence="3 4">
    <name type="scientific">Rhodopirellula halodulae</name>
    <dbReference type="NCBI Taxonomy" id="2894198"/>
    <lineage>
        <taxon>Bacteria</taxon>
        <taxon>Pseudomonadati</taxon>
        <taxon>Planctomycetota</taxon>
        <taxon>Planctomycetia</taxon>
        <taxon>Pirellulales</taxon>
        <taxon>Pirellulaceae</taxon>
        <taxon>Rhodopirellula</taxon>
    </lineage>
</organism>
<dbReference type="RefSeq" id="WP_230275516.1">
    <property type="nucleotide sequence ID" value="NZ_JAJKFW010000025.1"/>
</dbReference>
<keyword evidence="4" id="KW-1185">Reference proteome</keyword>
<name>A0ABS8NN02_9BACT</name>
<sequence>MLGLCIVAGLAGCDFPDRYDIETFEKPAPWQSETSSTLTSQSRNSARPSTPEQAFDTADLGGGGVNANSETSRKLSSTPGTSTSNGSPVERDPRLADEWESWQIHSLRSTILGGIHAKSTRDTDDQIRVDLEERGLTYRGMLQILESNQQTFWHDADGNLKKVDCTFRRGPIEFHRNIEVTANEVRFDDDRLITTKRKTLRIDSPLGGPLHVYQTLRRKPLQEGEVRQAKVLLPILGEVANLRLQHNSLASPSVLTREGFQEVVLQEASCLLSLDPERQRESVYWFDDNGDVQLYHVSNEQRFSYGCTETQYELLGREFLQQDAPISLQVPGKPIETEESLLKGDLQQVGYKIVWAKPPAPETVPDPNEADSTNAADKTESENQAFTDQAALAPRQYLQRGKNELQQKLIVSRVAVPKSKLRDRFDQLQTDESPNDLASTSLIDFRSASVRRIANATAGGANFSTAERVMEMNRTVHSLMSFTPLSKGMRAASEIADSSAADSTEQSLLLMALLRSAKIPCRLVLGIRHQGAETISATPDPSLPFQTRRSLPKGNRFVYHAWVMAKADDHWLSLDPVRGGETLPDCLAIEISDMHQVQPIELMEDYISKLSRMQISIYAIVRGV</sequence>
<dbReference type="InterPro" id="IPR038765">
    <property type="entry name" value="Papain-like_cys_pep_sf"/>
</dbReference>
<feature type="compositionally biased region" description="Polar residues" evidence="1">
    <location>
        <begin position="370"/>
        <end position="385"/>
    </location>
</feature>
<accession>A0ABS8NN02</accession>
<dbReference type="SMART" id="SM00460">
    <property type="entry name" value="TGc"/>
    <property type="match status" value="1"/>
</dbReference>
<dbReference type="EMBL" id="JAJKFW010000025">
    <property type="protein sequence ID" value="MCC9644317.1"/>
    <property type="molecule type" value="Genomic_DNA"/>
</dbReference>
<feature type="domain" description="Transglutaminase-like" evidence="2">
    <location>
        <begin position="495"/>
        <end position="578"/>
    </location>
</feature>
<dbReference type="Proteomes" id="UP001430306">
    <property type="component" value="Unassembled WGS sequence"/>
</dbReference>
<dbReference type="Gene3D" id="3.10.620.30">
    <property type="match status" value="1"/>
</dbReference>
<protein>
    <submittedName>
        <fullName evidence="3">Transglutaminase family protein</fullName>
    </submittedName>
</protein>
<evidence type="ECO:0000259" key="2">
    <source>
        <dbReference type="SMART" id="SM00460"/>
    </source>
</evidence>
<reference evidence="3" key="1">
    <citation type="submission" date="2021-11" db="EMBL/GenBank/DDBJ databases">
        <title>Genome sequence.</title>
        <authorList>
            <person name="Sun Q."/>
        </authorList>
    </citation>
    <scope>NUCLEOTIDE SEQUENCE</scope>
    <source>
        <strain evidence="3">JC740</strain>
    </source>
</reference>
<feature type="compositionally biased region" description="Polar residues" evidence="1">
    <location>
        <begin position="43"/>
        <end position="52"/>
    </location>
</feature>
<dbReference type="InterPro" id="IPR002931">
    <property type="entry name" value="Transglutaminase-like"/>
</dbReference>
<evidence type="ECO:0000313" key="3">
    <source>
        <dbReference type="EMBL" id="MCC9644317.1"/>
    </source>
</evidence>
<dbReference type="Pfam" id="PF01841">
    <property type="entry name" value="Transglut_core"/>
    <property type="match status" value="1"/>
</dbReference>
<feature type="region of interest" description="Disordered" evidence="1">
    <location>
        <begin position="358"/>
        <end position="385"/>
    </location>
</feature>
<comment type="caution">
    <text evidence="3">The sequence shown here is derived from an EMBL/GenBank/DDBJ whole genome shotgun (WGS) entry which is preliminary data.</text>
</comment>